<keyword evidence="3" id="KW-1185">Reference proteome</keyword>
<name>A0AAV4XS63_CAEEX</name>
<dbReference type="AlphaFoldDB" id="A0AAV4XS63"/>
<evidence type="ECO:0000313" key="3">
    <source>
        <dbReference type="Proteomes" id="UP001054945"/>
    </source>
</evidence>
<gene>
    <name evidence="2" type="ORF">CEXT_622951</name>
</gene>
<feature type="region of interest" description="Disordered" evidence="1">
    <location>
        <begin position="76"/>
        <end position="105"/>
    </location>
</feature>
<feature type="compositionally biased region" description="Basic residues" evidence="1">
    <location>
        <begin position="76"/>
        <end position="87"/>
    </location>
</feature>
<comment type="caution">
    <text evidence="2">The sequence shown here is derived from an EMBL/GenBank/DDBJ whole genome shotgun (WGS) entry which is preliminary data.</text>
</comment>
<organism evidence="2 3">
    <name type="scientific">Caerostris extrusa</name>
    <name type="common">Bark spider</name>
    <name type="synonym">Caerostris bankana</name>
    <dbReference type="NCBI Taxonomy" id="172846"/>
    <lineage>
        <taxon>Eukaryota</taxon>
        <taxon>Metazoa</taxon>
        <taxon>Ecdysozoa</taxon>
        <taxon>Arthropoda</taxon>
        <taxon>Chelicerata</taxon>
        <taxon>Arachnida</taxon>
        <taxon>Araneae</taxon>
        <taxon>Araneomorphae</taxon>
        <taxon>Entelegynae</taxon>
        <taxon>Araneoidea</taxon>
        <taxon>Araneidae</taxon>
        <taxon>Caerostris</taxon>
    </lineage>
</organism>
<dbReference type="Proteomes" id="UP001054945">
    <property type="component" value="Unassembled WGS sequence"/>
</dbReference>
<protein>
    <submittedName>
        <fullName evidence="2">Uncharacterized protein</fullName>
    </submittedName>
</protein>
<proteinExistence type="predicted"/>
<dbReference type="EMBL" id="BPLR01000868">
    <property type="protein sequence ID" value="GIY98001.1"/>
    <property type="molecule type" value="Genomic_DNA"/>
</dbReference>
<reference evidence="2 3" key="1">
    <citation type="submission" date="2021-06" db="EMBL/GenBank/DDBJ databases">
        <title>Caerostris extrusa draft genome.</title>
        <authorList>
            <person name="Kono N."/>
            <person name="Arakawa K."/>
        </authorList>
    </citation>
    <scope>NUCLEOTIDE SEQUENCE [LARGE SCALE GENOMIC DNA]</scope>
</reference>
<sequence length="105" mass="11772">MHCQSAQYIKIAKFHRQTPPDSQKCSNPGILISGLSEQAGIGSRKVEKRSCNPSIISTIIPKCCLLEQCYQMSRVPGKKSPRKRKIRTFPMGTENWGDASSRYSI</sequence>
<evidence type="ECO:0000256" key="1">
    <source>
        <dbReference type="SAM" id="MobiDB-lite"/>
    </source>
</evidence>
<evidence type="ECO:0000313" key="2">
    <source>
        <dbReference type="EMBL" id="GIY98001.1"/>
    </source>
</evidence>
<accession>A0AAV4XS63</accession>